<feature type="compositionally biased region" description="Low complexity" evidence="1">
    <location>
        <begin position="417"/>
        <end position="428"/>
    </location>
</feature>
<dbReference type="Gene3D" id="2.30.29.30">
    <property type="entry name" value="Pleckstrin-homology domain (PH domain)/Phosphotyrosine-binding domain (PTB)"/>
    <property type="match status" value="1"/>
</dbReference>
<dbReference type="EMBL" id="CAJMWQ010000970">
    <property type="protein sequence ID" value="CAE6413856.1"/>
    <property type="molecule type" value="Genomic_DNA"/>
</dbReference>
<feature type="region of interest" description="Disordered" evidence="1">
    <location>
        <begin position="1"/>
        <end position="23"/>
    </location>
</feature>
<sequence length="1371" mass="146500">MQSVSMSHGARASASHAGQGQDLYLEGGSTTAVTFSPPTASSISSAVVSPAGTIGVVSPTQSVVSLTRDQSFVTVSSARSAVAVSPTRSMLASSPMGSLSSSPVAIPTSLTPYSPPNSSSPSHPAMVSVPFPSSEDKGYASDDGSASHYPYPLRSEGDSSASDAGGYDTPTLYTGTTNTSPSLSVTRTGASEPPPALRLGPGIGFAGVGTYAGGPNAQAGTLSIGDNLGALEGVVGSRSGLGIGARPLTTDSGVSGVDREKDYVGERNGTISPISHLNVHQEGSSHSVYAESSSRSFRAESSTGRSFQAEYSDQSVHAESSSVASGIRARVSSLRAPQALAALIPAFMKRARRKSSRMRDEETVPRPRGRTKSNAKAVEGWVEDAERPERVGSSYARTESSHARSPQHTSDDERDISPSSSQLDLLSPDPFASTMALKVGAWSEMYAGRTNSVISSPLPPLPYSADDRLNAQSEYSGSVYGDDDSEEESSIRIYSHRRGRSLSQPDVYTIPIEPLHQIPPTRRTGRSLDRRRGPGNWRRPALPARPSLPSLSTLTRKNVVVPIPRSAAAARFPSEPWDDITGHALCSPPTRGSIDEPTVSMPAPTDPIFRDSVASTIQPRESMVSQVSERLSASVRDSIISSTSHEEIDVSSESFLQTLDDLDTPTTPPPSARTSSEPALNEVTTEVGPRNQIASGGIQGGVEGGSQKQGAGYGWQGGAGKGGFNCGGDGGDGNKDNGGDGHRQQAPEDSDSSETSSESESESEQRPWRGRDTIPGPSFPASSSHFQSMPRPPSSNSRAMNRDIATPHDSSDDEVPLAQRLPTALKAQKSIRLQDKADREERRQRRLDRMNKRAAERAAATGGEGGIAAGDLAKRLLNVQVGGERSHSRDRSPLPSPRSPMQMHHEANSSLLPAPGVRSRTTSNVSYVGRSRTHTRNGSMEQQAPPNPPPGPTSLSRSGTLSNRRPSAPDIAPPMPTSKAALSRSGTMSRPRGSQDNPRDQVGRGLSRNGTMSRHRGGSKTDDEGESSRVARSRSMRDPSGARPPMPPMPPMETLPVSSGRRPSQPEPYVPPVVEQRIYIGDRQRFIVVDIGAPDTTAGDVLEMAKQRGELDIDETGSWQLWEQSNECGMERPVRDFELITDVLKAWNPEKRVNMLIIRFSSFCSLLKPENIPSSSPLMAGWVMWISRPGKWSKRWLELREHGLFACKNEKGKDRKHLCNLSHFDGYIVTHVPRAPKPYVFAVKSIDISGVFEKEEDSSHIFSCDRNSGELWLARILLARVGILGFSVAVVSDDNDQSYVLQQERTVLFRPTNAGSTLTASKSILNRSGTKKSTVSPRAVGPQHPALLIQDSTPSPFATGSLLAKAAANGV</sequence>
<feature type="region of interest" description="Disordered" evidence="1">
    <location>
        <begin position="474"/>
        <end position="498"/>
    </location>
</feature>
<feature type="compositionally biased region" description="Basic and acidic residues" evidence="1">
    <location>
        <begin position="732"/>
        <end position="746"/>
    </location>
</feature>
<dbReference type="Pfam" id="PF00169">
    <property type="entry name" value="PH"/>
    <property type="match status" value="1"/>
</dbReference>
<proteinExistence type="predicted"/>
<dbReference type="PROSITE" id="PS50200">
    <property type="entry name" value="RA"/>
    <property type="match status" value="1"/>
</dbReference>
<gene>
    <name evidence="3" type="ORF">RDB_LOCUS40446</name>
</gene>
<dbReference type="GO" id="GO:0007165">
    <property type="term" value="P:signal transduction"/>
    <property type="evidence" value="ECO:0007669"/>
    <property type="project" value="InterPro"/>
</dbReference>
<feature type="compositionally biased region" description="Polar residues" evidence="1">
    <location>
        <begin position="395"/>
        <end position="408"/>
    </location>
</feature>
<feature type="compositionally biased region" description="Polar residues" evidence="1">
    <location>
        <begin position="984"/>
        <end position="996"/>
    </location>
</feature>
<dbReference type="InterPro" id="IPR000159">
    <property type="entry name" value="RA_dom"/>
</dbReference>
<dbReference type="Proteomes" id="UP000663826">
    <property type="component" value="Unassembled WGS sequence"/>
</dbReference>
<feature type="compositionally biased region" description="Low complexity" evidence="1">
    <location>
        <begin position="538"/>
        <end position="549"/>
    </location>
</feature>
<evidence type="ECO:0000313" key="3">
    <source>
        <dbReference type="EMBL" id="CAE6413856.1"/>
    </source>
</evidence>
<feature type="compositionally biased region" description="Low complexity" evidence="1">
    <location>
        <begin position="110"/>
        <end position="124"/>
    </location>
</feature>
<dbReference type="PANTHER" id="PTHR38700:SF1">
    <property type="entry name" value="PH DOMAIN-CONTAINING PROTEIN"/>
    <property type="match status" value="1"/>
</dbReference>
<accession>A0A8H2X0A2</accession>
<organism evidence="3 4">
    <name type="scientific">Rhizoctonia solani</name>
    <dbReference type="NCBI Taxonomy" id="456999"/>
    <lineage>
        <taxon>Eukaryota</taxon>
        <taxon>Fungi</taxon>
        <taxon>Dikarya</taxon>
        <taxon>Basidiomycota</taxon>
        <taxon>Agaricomycotina</taxon>
        <taxon>Agaricomycetes</taxon>
        <taxon>Cantharellales</taxon>
        <taxon>Ceratobasidiaceae</taxon>
        <taxon>Rhizoctonia</taxon>
    </lineage>
</organism>
<feature type="region of interest" description="Disordered" evidence="1">
    <location>
        <begin position="110"/>
        <end position="198"/>
    </location>
</feature>
<dbReference type="Gene3D" id="3.10.20.90">
    <property type="entry name" value="Phosphatidylinositol 3-kinase Catalytic Subunit, Chain A, domain 1"/>
    <property type="match status" value="1"/>
</dbReference>
<feature type="region of interest" description="Disordered" evidence="1">
    <location>
        <begin position="350"/>
        <end position="428"/>
    </location>
</feature>
<dbReference type="SMART" id="SM00233">
    <property type="entry name" value="PH"/>
    <property type="match status" value="1"/>
</dbReference>
<comment type="caution">
    <text evidence="3">The sequence shown here is derived from an EMBL/GenBank/DDBJ whole genome shotgun (WGS) entry which is preliminary data.</text>
</comment>
<reference evidence="3" key="1">
    <citation type="submission" date="2021-01" db="EMBL/GenBank/DDBJ databases">
        <authorList>
            <person name="Kaushik A."/>
        </authorList>
    </citation>
    <scope>NUCLEOTIDE SEQUENCE</scope>
    <source>
        <strain evidence="3">AG1-1B</strain>
    </source>
</reference>
<protein>
    <recommendedName>
        <fullName evidence="2">Ras-associating domain-containing protein</fullName>
    </recommendedName>
</protein>
<evidence type="ECO:0000256" key="1">
    <source>
        <dbReference type="SAM" id="MobiDB-lite"/>
    </source>
</evidence>
<dbReference type="SUPFAM" id="SSF54236">
    <property type="entry name" value="Ubiquitin-like"/>
    <property type="match status" value="1"/>
</dbReference>
<dbReference type="SUPFAM" id="SSF50729">
    <property type="entry name" value="PH domain-like"/>
    <property type="match status" value="1"/>
</dbReference>
<dbReference type="InterPro" id="IPR029071">
    <property type="entry name" value="Ubiquitin-like_domsf"/>
</dbReference>
<dbReference type="InterPro" id="IPR011993">
    <property type="entry name" value="PH-like_dom_sf"/>
</dbReference>
<feature type="compositionally biased region" description="Pro residues" evidence="1">
    <location>
        <begin position="1042"/>
        <end position="1053"/>
    </location>
</feature>
<dbReference type="PANTHER" id="PTHR38700">
    <property type="entry name" value="YALI0E22418P"/>
    <property type="match status" value="1"/>
</dbReference>
<feature type="domain" description="Ras-associating" evidence="2">
    <location>
        <begin position="1094"/>
        <end position="1163"/>
    </location>
</feature>
<feature type="compositionally biased region" description="Low complexity" evidence="1">
    <location>
        <begin position="1"/>
        <end position="18"/>
    </location>
</feature>
<feature type="compositionally biased region" description="Basic and acidic residues" evidence="1">
    <location>
        <begin position="763"/>
        <end position="772"/>
    </location>
</feature>
<feature type="compositionally biased region" description="Basic and acidic residues" evidence="1">
    <location>
        <begin position="1019"/>
        <end position="1029"/>
    </location>
</feature>
<feature type="compositionally biased region" description="Acidic residues" evidence="1">
    <location>
        <begin position="748"/>
        <end position="762"/>
    </location>
</feature>
<name>A0A8H2X0A2_9AGAM</name>
<dbReference type="InterPro" id="IPR001849">
    <property type="entry name" value="PH_domain"/>
</dbReference>
<feature type="compositionally biased region" description="Polar residues" evidence="1">
    <location>
        <begin position="953"/>
        <end position="965"/>
    </location>
</feature>
<feature type="compositionally biased region" description="Gly residues" evidence="1">
    <location>
        <begin position="711"/>
        <end position="731"/>
    </location>
</feature>
<feature type="compositionally biased region" description="Polar residues" evidence="1">
    <location>
        <begin position="171"/>
        <end position="189"/>
    </location>
</feature>
<evidence type="ECO:0000313" key="4">
    <source>
        <dbReference type="Proteomes" id="UP000663826"/>
    </source>
</evidence>
<evidence type="ECO:0000259" key="2">
    <source>
        <dbReference type="PROSITE" id="PS50200"/>
    </source>
</evidence>
<feature type="compositionally biased region" description="Basic and acidic residues" evidence="1">
    <location>
        <begin position="832"/>
        <end position="856"/>
    </location>
</feature>
<feature type="region of interest" description="Disordered" evidence="1">
    <location>
        <begin position="517"/>
        <end position="549"/>
    </location>
</feature>
<feature type="region of interest" description="Disordered" evidence="1">
    <location>
        <begin position="659"/>
        <end position="1069"/>
    </location>
</feature>